<reference evidence="2" key="1">
    <citation type="submission" date="2021-06" db="EMBL/GenBank/DDBJ databases">
        <authorList>
            <person name="Huq M.A."/>
        </authorList>
    </citation>
    <scope>NUCLEOTIDE SEQUENCE</scope>
    <source>
        <strain evidence="2">MAH-26</strain>
    </source>
</reference>
<proteinExistence type="predicted"/>
<dbReference type="RefSeq" id="WP_217792328.1">
    <property type="nucleotide sequence ID" value="NZ_JAHSPG010000012.1"/>
</dbReference>
<sequence length="65" mass="7648">MANEPIFQKLTSKWLGAAFYWLLKGFAGKYSEQLKPEYKHRNIWTGYIINLLVFGALVYFCVIEK</sequence>
<dbReference type="Proteomes" id="UP000812270">
    <property type="component" value="Unassembled WGS sequence"/>
</dbReference>
<keyword evidence="3" id="KW-1185">Reference proteome</keyword>
<keyword evidence="1" id="KW-1133">Transmembrane helix</keyword>
<comment type="caution">
    <text evidence="2">The sequence shown here is derived from an EMBL/GenBank/DDBJ whole genome shotgun (WGS) entry which is preliminary data.</text>
</comment>
<keyword evidence="1" id="KW-0812">Transmembrane</keyword>
<feature type="transmembrane region" description="Helical" evidence="1">
    <location>
        <begin position="43"/>
        <end position="62"/>
    </location>
</feature>
<organism evidence="2 3">
    <name type="scientific">Pinibacter aurantiacus</name>
    <dbReference type="NCBI Taxonomy" id="2851599"/>
    <lineage>
        <taxon>Bacteria</taxon>
        <taxon>Pseudomonadati</taxon>
        <taxon>Bacteroidota</taxon>
        <taxon>Chitinophagia</taxon>
        <taxon>Chitinophagales</taxon>
        <taxon>Chitinophagaceae</taxon>
        <taxon>Pinibacter</taxon>
    </lineage>
</organism>
<dbReference type="AlphaFoldDB" id="A0A9E2SAJ1"/>
<evidence type="ECO:0000313" key="2">
    <source>
        <dbReference type="EMBL" id="MBV4358617.1"/>
    </source>
</evidence>
<evidence type="ECO:0000256" key="1">
    <source>
        <dbReference type="SAM" id="Phobius"/>
    </source>
</evidence>
<evidence type="ECO:0000313" key="3">
    <source>
        <dbReference type="Proteomes" id="UP000812270"/>
    </source>
</evidence>
<gene>
    <name evidence="2" type="ORF">KTO63_15745</name>
</gene>
<accession>A0A9E2SAJ1</accession>
<protein>
    <submittedName>
        <fullName evidence="2">Uncharacterized protein</fullName>
    </submittedName>
</protein>
<dbReference type="EMBL" id="JAHSPG010000012">
    <property type="protein sequence ID" value="MBV4358617.1"/>
    <property type="molecule type" value="Genomic_DNA"/>
</dbReference>
<name>A0A9E2SAJ1_9BACT</name>
<keyword evidence="1" id="KW-0472">Membrane</keyword>